<feature type="coiled-coil region" evidence="5">
    <location>
        <begin position="277"/>
        <end position="304"/>
    </location>
</feature>
<evidence type="ECO:0000256" key="5">
    <source>
        <dbReference type="SAM" id="Coils"/>
    </source>
</evidence>
<feature type="domain" description="Myb-like" evidence="6">
    <location>
        <begin position="218"/>
        <end position="267"/>
    </location>
</feature>
<dbReference type="GO" id="GO:0019185">
    <property type="term" value="C:snRNA-activating protein complex"/>
    <property type="evidence" value="ECO:0007669"/>
    <property type="project" value="TreeGrafter"/>
</dbReference>
<dbReference type="GO" id="GO:0000978">
    <property type="term" value="F:RNA polymerase II cis-regulatory region sequence-specific DNA binding"/>
    <property type="evidence" value="ECO:0007669"/>
    <property type="project" value="TreeGrafter"/>
</dbReference>
<dbReference type="InterPro" id="IPR001005">
    <property type="entry name" value="SANT/Myb"/>
</dbReference>
<evidence type="ECO:0000256" key="2">
    <source>
        <dbReference type="ARBA" id="ARBA00023125"/>
    </source>
</evidence>
<dbReference type="EMBL" id="LUGH01000026">
    <property type="protein sequence ID" value="OBZ90975.1"/>
    <property type="molecule type" value="Genomic_DNA"/>
</dbReference>
<evidence type="ECO:0000313" key="9">
    <source>
        <dbReference type="EMBL" id="OBZ90975.1"/>
    </source>
</evidence>
<keyword evidence="10" id="KW-1185">Reference proteome</keyword>
<feature type="domain" description="SANT" evidence="7">
    <location>
        <begin position="173"/>
        <end position="220"/>
    </location>
</feature>
<keyword evidence="1" id="KW-0805">Transcription regulation</keyword>
<dbReference type="InterPro" id="IPR017930">
    <property type="entry name" value="Myb_dom"/>
</dbReference>
<evidence type="ECO:0000313" key="10">
    <source>
        <dbReference type="Proteomes" id="UP000093000"/>
    </source>
</evidence>
<dbReference type="InterPro" id="IPR051575">
    <property type="entry name" value="Myb-like_DNA-bd"/>
</dbReference>
<name>A0A1C7NPD4_9FUNG</name>
<gene>
    <name evidence="9" type="primary">mybl2</name>
    <name evidence="9" type="ORF">A0J61_00978</name>
</gene>
<evidence type="ECO:0000259" key="7">
    <source>
        <dbReference type="PROSITE" id="PS51293"/>
    </source>
</evidence>
<feature type="domain" description="HTH myb-type" evidence="8">
    <location>
        <begin position="165"/>
        <end position="219"/>
    </location>
</feature>
<feature type="domain" description="Myb-like" evidence="6">
    <location>
        <begin position="165"/>
        <end position="215"/>
    </location>
</feature>
<organism evidence="9 10">
    <name type="scientific">Choanephora cucurbitarum</name>
    <dbReference type="NCBI Taxonomy" id="101091"/>
    <lineage>
        <taxon>Eukaryota</taxon>
        <taxon>Fungi</taxon>
        <taxon>Fungi incertae sedis</taxon>
        <taxon>Mucoromycota</taxon>
        <taxon>Mucoromycotina</taxon>
        <taxon>Mucoromycetes</taxon>
        <taxon>Mucorales</taxon>
        <taxon>Mucorineae</taxon>
        <taxon>Choanephoraceae</taxon>
        <taxon>Choanephoroideae</taxon>
        <taxon>Choanephora</taxon>
    </lineage>
</organism>
<dbReference type="AlphaFoldDB" id="A0A1C7NPD4"/>
<keyword evidence="2" id="KW-0238">DNA-binding</keyword>
<proteinExistence type="predicted"/>
<feature type="domain" description="Myb-like" evidence="6">
    <location>
        <begin position="116"/>
        <end position="164"/>
    </location>
</feature>
<comment type="caution">
    <text evidence="9">The sequence shown here is derived from an EMBL/GenBank/DDBJ whole genome shotgun (WGS) entry which is preliminary data.</text>
</comment>
<dbReference type="InterPro" id="IPR017884">
    <property type="entry name" value="SANT_dom"/>
</dbReference>
<evidence type="ECO:0000259" key="6">
    <source>
        <dbReference type="PROSITE" id="PS50090"/>
    </source>
</evidence>
<dbReference type="Gene3D" id="1.10.10.60">
    <property type="entry name" value="Homeodomain-like"/>
    <property type="match status" value="4"/>
</dbReference>
<dbReference type="Pfam" id="PF13921">
    <property type="entry name" value="Myb_DNA-bind_6"/>
    <property type="match status" value="1"/>
</dbReference>
<dbReference type="GO" id="GO:0042796">
    <property type="term" value="P:snRNA transcription by RNA polymerase III"/>
    <property type="evidence" value="ECO:0007669"/>
    <property type="project" value="TreeGrafter"/>
</dbReference>
<evidence type="ECO:0000259" key="8">
    <source>
        <dbReference type="PROSITE" id="PS51294"/>
    </source>
</evidence>
<evidence type="ECO:0000256" key="4">
    <source>
        <dbReference type="ARBA" id="ARBA00023242"/>
    </source>
</evidence>
<keyword evidence="4" id="KW-0539">Nucleus</keyword>
<keyword evidence="5" id="KW-0175">Coiled coil</keyword>
<keyword evidence="3" id="KW-0804">Transcription</keyword>
<dbReference type="Pfam" id="PF00249">
    <property type="entry name" value="Myb_DNA-binding"/>
    <property type="match status" value="1"/>
</dbReference>
<dbReference type="InParanoid" id="A0A1C7NPD4"/>
<reference evidence="9 10" key="1">
    <citation type="submission" date="2016-03" db="EMBL/GenBank/DDBJ databases">
        <title>Choanephora cucurbitarum.</title>
        <authorList>
            <person name="Min B."/>
            <person name="Park H."/>
            <person name="Park J.-H."/>
            <person name="Shin H.-D."/>
            <person name="Choi I.-G."/>
        </authorList>
    </citation>
    <scope>NUCLEOTIDE SEQUENCE [LARGE SCALE GENOMIC DNA]</scope>
    <source>
        <strain evidence="9 10">KUS-F28377</strain>
    </source>
</reference>
<evidence type="ECO:0000256" key="1">
    <source>
        <dbReference type="ARBA" id="ARBA00023015"/>
    </source>
</evidence>
<dbReference type="SUPFAM" id="SSF46689">
    <property type="entry name" value="Homeodomain-like"/>
    <property type="match status" value="3"/>
</dbReference>
<dbReference type="PANTHER" id="PTHR46621:SF1">
    <property type="entry name" value="SNRNA-ACTIVATING PROTEIN COMPLEX SUBUNIT 4"/>
    <property type="match status" value="1"/>
</dbReference>
<dbReference type="PROSITE" id="PS50090">
    <property type="entry name" value="MYB_LIKE"/>
    <property type="match status" value="4"/>
</dbReference>
<dbReference type="GO" id="GO:0001006">
    <property type="term" value="F:RNA polymerase III type 3 promoter sequence-specific DNA binding"/>
    <property type="evidence" value="ECO:0007669"/>
    <property type="project" value="TreeGrafter"/>
</dbReference>
<feature type="domain" description="Myb-like" evidence="6">
    <location>
        <begin position="61"/>
        <end position="111"/>
    </location>
</feature>
<dbReference type="Proteomes" id="UP000093000">
    <property type="component" value="Unassembled WGS sequence"/>
</dbReference>
<sequence length="316" mass="37822">MMSLFLRRFQSCPIPNISKLTHIQLIKRPLSLQALFEAEEEVQQRQQQDQVDLDRFDQQHKPYHTRRSWSTQDTEKLVRLVERYGNKWKVFASYFPGRSAFCIRSHYFSVTHDTTRWTREEKKILQQLLGQQSDIDKIDWTAIQERLPKKRTVGRIQQFWQNSIQPSLNRGSWTAEEVEKLKSLVDKYGKDFETIARSMKSRSEEQCRNKWAYEMNTLKKGPFTKAEDEALIRGVEIYGVDAFQQIKKDMQSLRSVSQLRTRYNNFLDPTIDKSPWKKEEKQELVRLYRELKNLKAVRAQMNSKRSITDMYNQLRQ</sequence>
<accession>A0A1C7NPD4</accession>
<evidence type="ECO:0000256" key="3">
    <source>
        <dbReference type="ARBA" id="ARBA00023163"/>
    </source>
</evidence>
<dbReference type="CDD" id="cd00167">
    <property type="entry name" value="SANT"/>
    <property type="match status" value="4"/>
</dbReference>
<dbReference type="GO" id="GO:0042795">
    <property type="term" value="P:snRNA transcription by RNA polymerase II"/>
    <property type="evidence" value="ECO:0007669"/>
    <property type="project" value="TreeGrafter"/>
</dbReference>
<dbReference type="PROSITE" id="PS51294">
    <property type="entry name" value="HTH_MYB"/>
    <property type="match status" value="3"/>
</dbReference>
<dbReference type="OrthoDB" id="2143914at2759"/>
<protein>
    <submittedName>
        <fullName evidence="9">Myb-related protein B</fullName>
    </submittedName>
</protein>
<dbReference type="PANTHER" id="PTHR46621">
    <property type="entry name" value="SNRNA-ACTIVATING PROTEIN COMPLEX SUBUNIT 4"/>
    <property type="match status" value="1"/>
</dbReference>
<dbReference type="STRING" id="101091.A0A1C7NPD4"/>
<dbReference type="InterPro" id="IPR009057">
    <property type="entry name" value="Homeodomain-like_sf"/>
</dbReference>
<dbReference type="SMART" id="SM00717">
    <property type="entry name" value="SANT"/>
    <property type="match status" value="4"/>
</dbReference>
<feature type="domain" description="HTH myb-type" evidence="8">
    <location>
        <begin position="220"/>
        <end position="271"/>
    </location>
</feature>
<dbReference type="PROSITE" id="PS51293">
    <property type="entry name" value="SANT"/>
    <property type="match status" value="1"/>
</dbReference>
<feature type="domain" description="HTH myb-type" evidence="8">
    <location>
        <begin position="61"/>
        <end position="115"/>
    </location>
</feature>